<evidence type="ECO:0000256" key="1">
    <source>
        <dbReference type="SAM" id="Phobius"/>
    </source>
</evidence>
<keyword evidence="1" id="KW-1133">Transmembrane helix</keyword>
<reference evidence="2 3" key="1">
    <citation type="submission" date="2021-01" db="EMBL/GenBank/DDBJ databases">
        <title>Sequencing the genomes of 1000 actinobacteria strains.</title>
        <authorList>
            <person name="Klenk H.-P."/>
        </authorList>
    </citation>
    <scope>NUCLEOTIDE SEQUENCE [LARGE SCALE GENOMIC DNA]</scope>
    <source>
        <strain evidence="2 3">DSM 18662</strain>
    </source>
</reference>
<keyword evidence="1" id="KW-0472">Membrane</keyword>
<keyword evidence="3" id="KW-1185">Reference proteome</keyword>
<comment type="caution">
    <text evidence="2">The sequence shown here is derived from an EMBL/GenBank/DDBJ whole genome shotgun (WGS) entry which is preliminary data.</text>
</comment>
<accession>A0ABS2REX5</accession>
<organism evidence="2 3">
    <name type="scientific">Microlunatus panaciterrae</name>
    <dbReference type="NCBI Taxonomy" id="400768"/>
    <lineage>
        <taxon>Bacteria</taxon>
        <taxon>Bacillati</taxon>
        <taxon>Actinomycetota</taxon>
        <taxon>Actinomycetes</taxon>
        <taxon>Propionibacteriales</taxon>
        <taxon>Propionibacteriaceae</taxon>
        <taxon>Microlunatus</taxon>
    </lineage>
</organism>
<feature type="transmembrane region" description="Helical" evidence="1">
    <location>
        <begin position="30"/>
        <end position="48"/>
    </location>
</feature>
<dbReference type="EMBL" id="JAFBCF010000001">
    <property type="protein sequence ID" value="MBM7797564.1"/>
    <property type="molecule type" value="Genomic_DNA"/>
</dbReference>
<name>A0ABS2REX5_9ACTN</name>
<feature type="transmembrane region" description="Helical" evidence="1">
    <location>
        <begin position="259"/>
        <end position="277"/>
    </location>
</feature>
<feature type="transmembrane region" description="Helical" evidence="1">
    <location>
        <begin position="133"/>
        <end position="151"/>
    </location>
</feature>
<dbReference type="Proteomes" id="UP000704762">
    <property type="component" value="Unassembled WGS sequence"/>
</dbReference>
<feature type="transmembrane region" description="Helical" evidence="1">
    <location>
        <begin position="94"/>
        <end position="121"/>
    </location>
</feature>
<evidence type="ECO:0000313" key="2">
    <source>
        <dbReference type="EMBL" id="MBM7797564.1"/>
    </source>
</evidence>
<proteinExistence type="predicted"/>
<feature type="transmembrane region" description="Helical" evidence="1">
    <location>
        <begin position="226"/>
        <end position="247"/>
    </location>
</feature>
<dbReference type="Pfam" id="PF09948">
    <property type="entry name" value="PpoB2"/>
    <property type="match status" value="1"/>
</dbReference>
<keyword evidence="1" id="KW-0812">Transmembrane</keyword>
<evidence type="ECO:0000313" key="3">
    <source>
        <dbReference type="Proteomes" id="UP000704762"/>
    </source>
</evidence>
<sequence>MSQAGTLGRLRWRSARSVAAADLLRRRPEWLVLVLAGIGWLLMVPLLWSHPETSMPGMAAPMAGHDHAAHQHGITTSPAEAATSPLIMVQLGQLAAALLGWLVMAGAMMLPTAVPAIRYVAFSSRRDRRQYPVLAFVVGFLLAWTPLGLVASLGHLLAQPGSTALTAAAVAVAAGWELTRMKHRGLLRCHRTEPIRFSGWAALRSSAAFGWRNGCSCVLACGPAMLALMLAGHPVVLTLVVAVIMFAEKMLRRGWRLTAAVAAAGWGFAALVLGFQLSP</sequence>
<dbReference type="InterPro" id="IPR018688">
    <property type="entry name" value="PpoB2-like"/>
</dbReference>
<dbReference type="RefSeq" id="WP_204916229.1">
    <property type="nucleotide sequence ID" value="NZ_BAAAQP010000011.1"/>
</dbReference>
<protein>
    <submittedName>
        <fullName evidence="2">Metal-binding membrane protein</fullName>
    </submittedName>
</protein>
<gene>
    <name evidence="2" type="ORF">JOE57_000485</name>
</gene>